<keyword evidence="9" id="KW-1185">Reference proteome</keyword>
<protein>
    <submittedName>
        <fullName evidence="8">Mycofactocin radical SAM maturase</fullName>
    </submittedName>
</protein>
<dbReference type="CDD" id="cd21123">
    <property type="entry name" value="SPASM_MftC-like"/>
    <property type="match status" value="1"/>
</dbReference>
<dbReference type="Pfam" id="PF04055">
    <property type="entry name" value="Radical_SAM"/>
    <property type="match status" value="1"/>
</dbReference>
<dbReference type="RefSeq" id="WP_327093950.1">
    <property type="nucleotide sequence ID" value="NZ_CP109149.1"/>
</dbReference>
<dbReference type="InterPro" id="IPR013785">
    <property type="entry name" value="Aldolase_TIM"/>
</dbReference>
<dbReference type="PANTHER" id="PTHR11228">
    <property type="entry name" value="RADICAL SAM DOMAIN PROTEIN"/>
    <property type="match status" value="1"/>
</dbReference>
<dbReference type="NCBIfam" id="TIGR03962">
    <property type="entry name" value="mycofact_rSAM"/>
    <property type="match status" value="1"/>
</dbReference>
<dbReference type="InterPro" id="IPR023850">
    <property type="entry name" value="MftB"/>
</dbReference>
<evidence type="ECO:0000259" key="7">
    <source>
        <dbReference type="PROSITE" id="PS51918"/>
    </source>
</evidence>
<keyword evidence="3" id="KW-0408">Iron</keyword>
<dbReference type="PROSITE" id="PS51918">
    <property type="entry name" value="RADICAL_SAM"/>
    <property type="match status" value="1"/>
</dbReference>
<dbReference type="NCBIfam" id="TIGR03967">
    <property type="entry name" value="mycofact_MftB"/>
    <property type="match status" value="1"/>
</dbReference>
<dbReference type="InterPro" id="IPR023885">
    <property type="entry name" value="4Fe4S-binding_SPASM_dom"/>
</dbReference>
<dbReference type="InterPro" id="IPR034480">
    <property type="entry name" value="Heme_synthase-like"/>
</dbReference>
<dbReference type="SFLD" id="SFLDS00029">
    <property type="entry name" value="Radical_SAM"/>
    <property type="match status" value="1"/>
</dbReference>
<dbReference type="EMBL" id="CP109441">
    <property type="protein sequence ID" value="WUV49156.1"/>
    <property type="molecule type" value="Genomic_DNA"/>
</dbReference>
<evidence type="ECO:0000313" key="8">
    <source>
        <dbReference type="EMBL" id="WUV49156.1"/>
    </source>
</evidence>
<evidence type="ECO:0000256" key="6">
    <source>
        <dbReference type="SAM" id="MobiDB-lite"/>
    </source>
</evidence>
<dbReference type="Proteomes" id="UP001432062">
    <property type="component" value="Chromosome"/>
</dbReference>
<dbReference type="InterPro" id="IPR006638">
    <property type="entry name" value="Elp3/MiaA/NifB-like_rSAM"/>
</dbReference>
<dbReference type="InterPro" id="IPR050377">
    <property type="entry name" value="Radical_SAM_PqqE_MftC-like"/>
</dbReference>
<keyword evidence="2" id="KW-0479">Metal-binding</keyword>
<evidence type="ECO:0000256" key="4">
    <source>
        <dbReference type="ARBA" id="ARBA00023014"/>
    </source>
</evidence>
<reference evidence="8" key="1">
    <citation type="submission" date="2022-10" db="EMBL/GenBank/DDBJ databases">
        <title>The complete genomes of actinobacterial strains from the NBC collection.</title>
        <authorList>
            <person name="Joergensen T.S."/>
            <person name="Alvarez Arevalo M."/>
            <person name="Sterndorff E.B."/>
            <person name="Faurdal D."/>
            <person name="Vuksanovic O."/>
            <person name="Mourched A.-S."/>
            <person name="Charusanti P."/>
            <person name="Shaw S."/>
            <person name="Blin K."/>
            <person name="Weber T."/>
        </authorList>
    </citation>
    <scope>NUCLEOTIDE SEQUENCE</scope>
    <source>
        <strain evidence="8">NBC_01482</strain>
    </source>
</reference>
<evidence type="ECO:0000256" key="5">
    <source>
        <dbReference type="ARBA" id="ARBA00023239"/>
    </source>
</evidence>
<dbReference type="Pfam" id="PF26520">
    <property type="entry name" value="MftB_chaperone"/>
    <property type="match status" value="1"/>
</dbReference>
<sequence>MLDLDTRWELHPRVALRPESFGALLYHFGTRKLSFLKSPRILEIVRSLPAHVSARAALHAAGVTDDLAGQYVRALDQLADSDMIRQAAPGSAPIPAVAPLPLAGQPSTVTGGRLIDKFENGLAAPICLTWELTYACNLSCVHCLSSSGRRDPRELSTEQCKALIDEFERMQIFYVNIGGGEPTVRPDFWELVDYATAHHVGVKFSTNGVRITPEVAARLAASDYVDVQISLDGADAEVNDAVRGPGSYAMAIRALENLAAAGFTDAKLSVVATRHNIAQLDEFKAIADKYGATLRLTRLRPSGRGADVWDDLHPLPEQQRVLYDWLVRNGEGVLTGDSFFHLSAFGSALPGLNMCGAGRVVCLVDPLGDVYACPFAIHDKFLAGNVVADGGFRTVWQESDLFAELREPSGGGACSGCAHYDSCRGGCMAAKFFTGLPADGPDPECVQGYGEAALAEAGRMIPRSSVDHSRRIAPSRPGSRKSGPIPLTLSVSRPASERLSPERRPARACDESPLN</sequence>
<name>A0ABZ1Z1M8_9NOCA</name>
<evidence type="ECO:0000256" key="2">
    <source>
        <dbReference type="ARBA" id="ARBA00022723"/>
    </source>
</evidence>
<accession>A0ABZ1Z1M8</accession>
<feature type="compositionally biased region" description="Basic and acidic residues" evidence="6">
    <location>
        <begin position="495"/>
        <end position="515"/>
    </location>
</feature>
<evidence type="ECO:0000313" key="9">
    <source>
        <dbReference type="Proteomes" id="UP001432062"/>
    </source>
</evidence>
<keyword evidence="1" id="KW-0949">S-adenosyl-L-methionine</keyword>
<feature type="domain" description="Radical SAM core" evidence="7">
    <location>
        <begin position="122"/>
        <end position="332"/>
    </location>
</feature>
<dbReference type="InterPro" id="IPR007197">
    <property type="entry name" value="rSAM"/>
</dbReference>
<dbReference type="SMART" id="SM00729">
    <property type="entry name" value="Elp3"/>
    <property type="match status" value="1"/>
</dbReference>
<keyword evidence="5" id="KW-0456">Lyase</keyword>
<dbReference type="Gene3D" id="3.20.20.70">
    <property type="entry name" value="Aldolase class I"/>
    <property type="match status" value="1"/>
</dbReference>
<dbReference type="SFLD" id="SFLDG01386">
    <property type="entry name" value="main_SPASM_domain-containing"/>
    <property type="match status" value="1"/>
</dbReference>
<feature type="region of interest" description="Disordered" evidence="6">
    <location>
        <begin position="460"/>
        <end position="515"/>
    </location>
</feature>
<dbReference type="SFLD" id="SFLDG01067">
    <property type="entry name" value="SPASM/twitch_domain_containing"/>
    <property type="match status" value="1"/>
</dbReference>
<dbReference type="CDD" id="cd01335">
    <property type="entry name" value="Radical_SAM"/>
    <property type="match status" value="1"/>
</dbReference>
<organism evidence="8 9">
    <name type="scientific">Nocardia vinacea</name>
    <dbReference type="NCBI Taxonomy" id="96468"/>
    <lineage>
        <taxon>Bacteria</taxon>
        <taxon>Bacillati</taxon>
        <taxon>Actinomycetota</taxon>
        <taxon>Actinomycetes</taxon>
        <taxon>Mycobacteriales</taxon>
        <taxon>Nocardiaceae</taxon>
        <taxon>Nocardia</taxon>
    </lineage>
</organism>
<dbReference type="InterPro" id="IPR058240">
    <property type="entry name" value="rSAM_sf"/>
</dbReference>
<dbReference type="SUPFAM" id="SSF102114">
    <property type="entry name" value="Radical SAM enzymes"/>
    <property type="match status" value="1"/>
</dbReference>
<proteinExistence type="predicted"/>
<dbReference type="Pfam" id="PF13186">
    <property type="entry name" value="SPASM"/>
    <property type="match status" value="1"/>
</dbReference>
<evidence type="ECO:0000256" key="1">
    <source>
        <dbReference type="ARBA" id="ARBA00022691"/>
    </source>
</evidence>
<dbReference type="PANTHER" id="PTHR11228:SF7">
    <property type="entry name" value="PQQA PEPTIDE CYCLASE"/>
    <property type="match status" value="1"/>
</dbReference>
<gene>
    <name evidence="8" type="primary">mftC</name>
    <name evidence="8" type="ORF">OG563_13700</name>
</gene>
<evidence type="ECO:0000256" key="3">
    <source>
        <dbReference type="ARBA" id="ARBA00023004"/>
    </source>
</evidence>
<dbReference type="InterPro" id="IPR023913">
    <property type="entry name" value="MftC"/>
</dbReference>
<keyword evidence="4" id="KW-0411">Iron-sulfur</keyword>
<dbReference type="SFLD" id="SFLDF00316">
    <property type="entry name" value="C-terminal_tyrosine_decarboxyl"/>
    <property type="match status" value="1"/>
</dbReference>
<dbReference type="NCBIfam" id="TIGR04085">
    <property type="entry name" value="rSAM_more_4Fe4S"/>
    <property type="match status" value="1"/>
</dbReference>
<dbReference type="SFLD" id="SFLDG01385">
    <property type="entry name" value="heme_carboxy_lyase_like"/>
    <property type="match status" value="1"/>
</dbReference>